<organism evidence="1">
    <name type="scientific">uncultured Caudovirales phage</name>
    <dbReference type="NCBI Taxonomy" id="2100421"/>
    <lineage>
        <taxon>Viruses</taxon>
        <taxon>Duplodnaviria</taxon>
        <taxon>Heunggongvirae</taxon>
        <taxon>Uroviricota</taxon>
        <taxon>Caudoviricetes</taxon>
        <taxon>Peduoviridae</taxon>
        <taxon>Maltschvirus</taxon>
        <taxon>Maltschvirus maltsch</taxon>
    </lineage>
</organism>
<accession>A0A6J5MMQ7</accession>
<dbReference type="EMBL" id="LR796505">
    <property type="protein sequence ID" value="CAB4148375.1"/>
    <property type="molecule type" value="Genomic_DNA"/>
</dbReference>
<sequence>MRIRIANRTWSLDFVKASEMQSRANWGECDLPTARKPMMTVRRSLAPKAMLNVTVHEMLHACRPELSEEAVKDTADIIATALYKLGARITPPTV</sequence>
<evidence type="ECO:0000313" key="2">
    <source>
        <dbReference type="EMBL" id="CAB4188616.1"/>
    </source>
</evidence>
<dbReference type="EMBL" id="LR797126">
    <property type="protein sequence ID" value="CAB4188616.1"/>
    <property type="molecule type" value="Genomic_DNA"/>
</dbReference>
<protein>
    <submittedName>
        <fullName evidence="1">Uncharacterized protein</fullName>
    </submittedName>
</protein>
<evidence type="ECO:0000313" key="1">
    <source>
        <dbReference type="EMBL" id="CAB4148375.1"/>
    </source>
</evidence>
<gene>
    <name evidence="2" type="ORF">UFOVP1179_51</name>
    <name evidence="1" type="ORF">UFOVP524_1</name>
</gene>
<proteinExistence type="predicted"/>
<reference evidence="1" key="1">
    <citation type="submission" date="2020-04" db="EMBL/GenBank/DDBJ databases">
        <authorList>
            <person name="Chiriac C."/>
            <person name="Salcher M."/>
            <person name="Ghai R."/>
            <person name="Kavagutti S V."/>
        </authorList>
    </citation>
    <scope>NUCLEOTIDE SEQUENCE</scope>
</reference>
<name>A0A6J5MMQ7_9CAUD</name>